<reference evidence="2" key="1">
    <citation type="submission" date="2018-10" db="EMBL/GenBank/DDBJ databases">
        <title>Schaedlerella arabinophila gen. nov. sp. nov., isolated from the mouse intestinal tract and comparative analysis with the genome of the closely related altered Schaedler flora strain ASF502.</title>
        <authorList>
            <person name="Miyake S."/>
            <person name="Soh M."/>
            <person name="Seedorf H."/>
        </authorList>
    </citation>
    <scope>NUCLEOTIDE SEQUENCE [LARGE SCALE GENOMIC DNA]</scope>
    <source>
        <strain evidence="2">DSM 106076</strain>
    </source>
</reference>
<dbReference type="InterPro" id="IPR001387">
    <property type="entry name" value="Cro/C1-type_HTH"/>
</dbReference>
<dbReference type="Gene3D" id="1.10.260.40">
    <property type="entry name" value="lambda repressor-like DNA-binding domains"/>
    <property type="match status" value="1"/>
</dbReference>
<evidence type="ECO:0000313" key="2">
    <source>
        <dbReference type="EMBL" id="RRK32083.1"/>
    </source>
</evidence>
<dbReference type="RefSeq" id="WP_044984546.1">
    <property type="nucleotide sequence ID" value="NZ_RHJS01000002.1"/>
</dbReference>
<name>A0A3R8LYP9_9FIRM</name>
<dbReference type="Pfam" id="PF13443">
    <property type="entry name" value="HTH_26"/>
    <property type="match status" value="1"/>
</dbReference>
<organism evidence="2 3">
    <name type="scientific">Schaedlerella arabinosiphila</name>
    <dbReference type="NCBI Taxonomy" id="2044587"/>
    <lineage>
        <taxon>Bacteria</taxon>
        <taxon>Bacillati</taxon>
        <taxon>Bacillota</taxon>
        <taxon>Clostridia</taxon>
        <taxon>Lachnospirales</taxon>
        <taxon>Lachnospiraceae</taxon>
        <taxon>Schaedlerella</taxon>
    </lineage>
</organism>
<comment type="caution">
    <text evidence="2">The sequence shown here is derived from an EMBL/GenBank/DDBJ whole genome shotgun (WGS) entry which is preliminary data.</text>
</comment>
<proteinExistence type="predicted"/>
<sequence>MISYAPLWETLKTKGITQYQLIHEYNFSTGTLDALRKNRSITLNTLHDICKILDCEIADVVIFTKD</sequence>
<gene>
    <name evidence="2" type="ORF">EBB54_12410</name>
</gene>
<dbReference type="AlphaFoldDB" id="A0A3R8LYP9"/>
<evidence type="ECO:0000259" key="1">
    <source>
        <dbReference type="Pfam" id="PF13443"/>
    </source>
</evidence>
<feature type="domain" description="HTH cro/C1-type" evidence="1">
    <location>
        <begin position="7"/>
        <end position="66"/>
    </location>
</feature>
<accession>A0A3R8LYP9</accession>
<dbReference type="SUPFAM" id="SSF47413">
    <property type="entry name" value="lambda repressor-like DNA-binding domains"/>
    <property type="match status" value="1"/>
</dbReference>
<evidence type="ECO:0000313" key="3">
    <source>
        <dbReference type="Proteomes" id="UP000274920"/>
    </source>
</evidence>
<dbReference type="GO" id="GO:0003677">
    <property type="term" value="F:DNA binding"/>
    <property type="evidence" value="ECO:0007669"/>
    <property type="project" value="InterPro"/>
</dbReference>
<dbReference type="Proteomes" id="UP000274920">
    <property type="component" value="Unassembled WGS sequence"/>
</dbReference>
<dbReference type="InterPro" id="IPR010982">
    <property type="entry name" value="Lambda_DNA-bd_dom_sf"/>
</dbReference>
<keyword evidence="3" id="KW-1185">Reference proteome</keyword>
<dbReference type="EMBL" id="RHJS01000002">
    <property type="protein sequence ID" value="RRK32083.1"/>
    <property type="molecule type" value="Genomic_DNA"/>
</dbReference>
<protein>
    <submittedName>
        <fullName evidence="2">XRE family transcriptional regulator</fullName>
    </submittedName>
</protein>